<gene>
    <name evidence="1" type="ORF">NMN56_012685</name>
</gene>
<evidence type="ECO:0000313" key="2">
    <source>
        <dbReference type="Proteomes" id="UP001214441"/>
    </source>
</evidence>
<proteinExistence type="predicted"/>
<dbReference type="InterPro" id="IPR049803">
    <property type="entry name" value="RiPP_thiocil-like"/>
</dbReference>
<reference evidence="1 2" key="1">
    <citation type="submission" date="2023-05" db="EMBL/GenBank/DDBJ databases">
        <title>Streptantibioticus silvisoli sp. nov., acidotolerant actinomycetes 1 from pine litter.</title>
        <authorList>
            <person name="Swiecimska M."/>
            <person name="Golinska P."/>
            <person name="Sangal V."/>
            <person name="Wachnowicz B."/>
            <person name="Goodfellow M."/>
        </authorList>
    </citation>
    <scope>NUCLEOTIDE SEQUENCE [LARGE SCALE GENOMIC DNA]</scope>
    <source>
        <strain evidence="1 2">DSM 42109</strain>
    </source>
</reference>
<organism evidence="1 2">
    <name type="scientific">Streptomyces iconiensis</name>
    <dbReference type="NCBI Taxonomy" id="1384038"/>
    <lineage>
        <taxon>Bacteria</taxon>
        <taxon>Bacillati</taxon>
        <taxon>Actinomycetota</taxon>
        <taxon>Actinomycetes</taxon>
        <taxon>Kitasatosporales</taxon>
        <taxon>Streptomycetaceae</taxon>
        <taxon>Streptomyces</taxon>
    </lineage>
</organism>
<accession>A0ABT6ZUQ4</accession>
<evidence type="ECO:0000313" key="1">
    <source>
        <dbReference type="EMBL" id="MDJ1132796.1"/>
    </source>
</evidence>
<dbReference type="RefSeq" id="WP_274040150.1">
    <property type="nucleotide sequence ID" value="NZ_JANCPR020000010.1"/>
</dbReference>
<sequence>MTAQDTVQDVMAIDLSVEDMTVEPLADSALLGTAASWGTAASASCPAACVGTASSASSSG</sequence>
<keyword evidence="2" id="KW-1185">Reference proteome</keyword>
<dbReference type="EMBL" id="JANCPR020000010">
    <property type="protein sequence ID" value="MDJ1132796.1"/>
    <property type="molecule type" value="Genomic_DNA"/>
</dbReference>
<name>A0ABT6ZUQ4_9ACTN</name>
<comment type="caution">
    <text evidence="1">The sequence shown here is derived from an EMBL/GenBank/DDBJ whole genome shotgun (WGS) entry which is preliminary data.</text>
</comment>
<protein>
    <submittedName>
        <fullName evidence="1">Thiocillin family RiPP</fullName>
    </submittedName>
</protein>
<dbReference type="NCBIfam" id="NF033482">
    <property type="entry name" value="RiPP_thiocil"/>
    <property type="match status" value="1"/>
</dbReference>
<dbReference type="Proteomes" id="UP001214441">
    <property type="component" value="Unassembled WGS sequence"/>
</dbReference>